<protein>
    <recommendedName>
        <fullName evidence="4">DUF3606 domain-containing protein</fullName>
    </recommendedName>
</protein>
<evidence type="ECO:0000313" key="3">
    <source>
        <dbReference type="Proteomes" id="UP000094313"/>
    </source>
</evidence>
<feature type="region of interest" description="Disordered" evidence="1">
    <location>
        <begin position="34"/>
        <end position="61"/>
    </location>
</feature>
<dbReference type="KEGG" id="psty:BFS30_17935"/>
<organism evidence="2 3">
    <name type="scientific">Pedobacter steynii</name>
    <dbReference type="NCBI Taxonomy" id="430522"/>
    <lineage>
        <taxon>Bacteria</taxon>
        <taxon>Pseudomonadati</taxon>
        <taxon>Bacteroidota</taxon>
        <taxon>Sphingobacteriia</taxon>
        <taxon>Sphingobacteriales</taxon>
        <taxon>Sphingobacteriaceae</taxon>
        <taxon>Pedobacter</taxon>
    </lineage>
</organism>
<evidence type="ECO:0000313" key="2">
    <source>
        <dbReference type="EMBL" id="AOM78886.1"/>
    </source>
</evidence>
<name>A0A1D7QJN1_9SPHI</name>
<dbReference type="RefSeq" id="WP_069380550.1">
    <property type="nucleotide sequence ID" value="NZ_CP017141.1"/>
</dbReference>
<reference evidence="2 3" key="1">
    <citation type="submission" date="2016-08" db="EMBL/GenBank/DDBJ databases">
        <authorList>
            <person name="Seilhamer J.J."/>
        </authorList>
    </citation>
    <scope>NUCLEOTIDE SEQUENCE [LARGE SCALE GENOMIC DNA]</scope>
    <source>
        <strain evidence="2 3">DX4</strain>
    </source>
</reference>
<dbReference type="AlphaFoldDB" id="A0A1D7QJN1"/>
<gene>
    <name evidence="2" type="ORF">BFS30_17935</name>
</gene>
<evidence type="ECO:0008006" key="4">
    <source>
        <dbReference type="Google" id="ProtNLM"/>
    </source>
</evidence>
<proteinExistence type="predicted"/>
<dbReference type="Pfam" id="PF12244">
    <property type="entry name" value="DUF3606"/>
    <property type="match status" value="1"/>
</dbReference>
<dbReference type="Proteomes" id="UP000094313">
    <property type="component" value="Chromosome"/>
</dbReference>
<feature type="compositionally biased region" description="Basic and acidic residues" evidence="1">
    <location>
        <begin position="45"/>
        <end position="54"/>
    </location>
</feature>
<dbReference type="InterPro" id="IPR022037">
    <property type="entry name" value="DUF3606"/>
</dbReference>
<evidence type="ECO:0000256" key="1">
    <source>
        <dbReference type="SAM" id="MobiDB-lite"/>
    </source>
</evidence>
<accession>A0A1D7QJN1</accession>
<dbReference type="OrthoDB" id="965891at2"/>
<keyword evidence="3" id="KW-1185">Reference proteome</keyword>
<sequence length="61" mass="6667">MATKGSKVEKSKVNSSQDYEVSYLAKKLGASSQAIGGAKRATGSNDRDKIEKYIKEKKKTK</sequence>
<dbReference type="EMBL" id="CP017141">
    <property type="protein sequence ID" value="AOM78886.1"/>
    <property type="molecule type" value="Genomic_DNA"/>
</dbReference>